<protein>
    <submittedName>
        <fullName evidence="2">DUF2892 domain-containing protein</fullName>
    </submittedName>
</protein>
<evidence type="ECO:0000313" key="2">
    <source>
        <dbReference type="EMBL" id="RNF40757.1"/>
    </source>
</evidence>
<feature type="domain" description="Inner membrane protein YgaP-like transmembrane" evidence="1">
    <location>
        <begin position="2"/>
        <end position="53"/>
    </location>
</feature>
<dbReference type="EMBL" id="RIAX01000002">
    <property type="protein sequence ID" value="RNF40757.1"/>
    <property type="molecule type" value="Genomic_DNA"/>
</dbReference>
<name>A0A3M8PAP3_9BACL</name>
<dbReference type="InterPro" id="IPR021309">
    <property type="entry name" value="YgaP-like_TM"/>
</dbReference>
<dbReference type="AlphaFoldDB" id="A0A3M8PAP3"/>
<dbReference type="Pfam" id="PF11127">
    <property type="entry name" value="YgaP-like_TM"/>
    <property type="match status" value="1"/>
</dbReference>
<reference evidence="2 3" key="1">
    <citation type="journal article" date="2018" name="Int. J. Syst. Evol. Microbiol.">
        <title>Planococcus salinus sp. nov., a moderately halophilic bacterium isolated from a saline-alkali soil.</title>
        <authorList>
            <person name="Gan L."/>
        </authorList>
    </citation>
    <scope>NUCLEOTIDE SEQUENCE [LARGE SCALE GENOMIC DNA]</scope>
    <source>
        <strain evidence="2 3">LCB217</strain>
    </source>
</reference>
<proteinExistence type="predicted"/>
<evidence type="ECO:0000313" key="3">
    <source>
        <dbReference type="Proteomes" id="UP000275473"/>
    </source>
</evidence>
<accession>A0A3M8PAP3</accession>
<evidence type="ECO:0000259" key="1">
    <source>
        <dbReference type="Pfam" id="PF11127"/>
    </source>
</evidence>
<organism evidence="2 3">
    <name type="scientific">Planococcus salinus</name>
    <dbReference type="NCBI Taxonomy" id="1848460"/>
    <lineage>
        <taxon>Bacteria</taxon>
        <taxon>Bacillati</taxon>
        <taxon>Bacillota</taxon>
        <taxon>Bacilli</taxon>
        <taxon>Bacillales</taxon>
        <taxon>Caryophanaceae</taxon>
        <taxon>Planococcus</taxon>
    </lineage>
</organism>
<dbReference type="OrthoDB" id="5405951at2"/>
<dbReference type="Proteomes" id="UP000275473">
    <property type="component" value="Unassembled WGS sequence"/>
</dbReference>
<comment type="caution">
    <text evidence="2">The sequence shown here is derived from an EMBL/GenBank/DDBJ whole genome shotgun (WGS) entry which is preliminary data.</text>
</comment>
<gene>
    <name evidence="2" type="ORF">EEX84_02855</name>
</gene>
<keyword evidence="3" id="KW-1185">Reference proteome</keyword>
<sequence length="56" mass="6122">MVRITSGLTLLAWSIAKMSREQPSGSQLFVSIMGAQKVAEGITHYCPLTEALKNEK</sequence>